<gene>
    <name evidence="9" type="ORF">TSPI_00865</name>
</gene>
<feature type="transmembrane region" description="Helical" evidence="8">
    <location>
        <begin position="145"/>
        <end position="166"/>
    </location>
</feature>
<keyword evidence="4 8" id="KW-0592">Phosphate transport</keyword>
<evidence type="ECO:0000256" key="7">
    <source>
        <dbReference type="ARBA" id="ARBA00023136"/>
    </source>
</evidence>
<evidence type="ECO:0000256" key="3">
    <source>
        <dbReference type="ARBA" id="ARBA00022448"/>
    </source>
</evidence>
<feature type="transmembrane region" description="Helical" evidence="8">
    <location>
        <begin position="202"/>
        <end position="223"/>
    </location>
</feature>
<dbReference type="Pfam" id="PF01384">
    <property type="entry name" value="PHO4"/>
    <property type="match status" value="1"/>
</dbReference>
<feature type="transmembrane region" description="Helical" evidence="8">
    <location>
        <begin position="235"/>
        <end position="258"/>
    </location>
</feature>
<dbReference type="PANTHER" id="PTHR11101">
    <property type="entry name" value="PHOSPHATE TRANSPORTER"/>
    <property type="match status" value="1"/>
</dbReference>
<dbReference type="EMBL" id="JBEUSY010000399">
    <property type="protein sequence ID" value="KAL1234978.1"/>
    <property type="molecule type" value="Genomic_DNA"/>
</dbReference>
<feature type="transmembrane region" description="Helical" evidence="8">
    <location>
        <begin position="62"/>
        <end position="84"/>
    </location>
</feature>
<reference evidence="9 10" key="1">
    <citation type="submission" date="2024-07" db="EMBL/GenBank/DDBJ databases">
        <title>Enhanced genomic and transcriptomic resources for Trichinella pseudospiralis and T. spiralis underpin the discovery of pronounced molecular differences between stages and species.</title>
        <authorList>
            <person name="Pasi K.K."/>
            <person name="La Rosa G."/>
            <person name="Gomez-Morales M.A."/>
            <person name="Tosini F."/>
            <person name="Sumanam S."/>
            <person name="Young N.D."/>
            <person name="Chang B.C."/>
            <person name="Robin G.B."/>
        </authorList>
    </citation>
    <scope>NUCLEOTIDE SEQUENCE [LARGE SCALE GENOMIC DNA]</scope>
    <source>
        <strain evidence="9">ISS534</strain>
    </source>
</reference>
<evidence type="ECO:0000256" key="8">
    <source>
        <dbReference type="RuleBase" id="RU363058"/>
    </source>
</evidence>
<organism evidence="9 10">
    <name type="scientific">Trichinella spiralis</name>
    <name type="common">Trichina worm</name>
    <dbReference type="NCBI Taxonomy" id="6334"/>
    <lineage>
        <taxon>Eukaryota</taxon>
        <taxon>Metazoa</taxon>
        <taxon>Ecdysozoa</taxon>
        <taxon>Nematoda</taxon>
        <taxon>Enoplea</taxon>
        <taxon>Dorylaimia</taxon>
        <taxon>Trichinellida</taxon>
        <taxon>Trichinellidae</taxon>
        <taxon>Trichinella</taxon>
    </lineage>
</organism>
<protein>
    <recommendedName>
        <fullName evidence="8">Phosphate transporter</fullName>
    </recommendedName>
</protein>
<name>A0ABR3KFT3_TRISP</name>
<evidence type="ECO:0000256" key="2">
    <source>
        <dbReference type="ARBA" id="ARBA00009916"/>
    </source>
</evidence>
<keyword evidence="10" id="KW-1185">Reference proteome</keyword>
<keyword evidence="7 8" id="KW-0472">Membrane</keyword>
<accession>A0ABR3KFT3</accession>
<comment type="function">
    <text evidence="8">Sodium-phosphate symporter.</text>
</comment>
<comment type="subcellular location">
    <subcellularLocation>
        <location evidence="1 8">Membrane</location>
        <topology evidence="1 8">Multi-pass membrane protein</topology>
    </subcellularLocation>
</comment>
<keyword evidence="5 8" id="KW-0812">Transmembrane</keyword>
<evidence type="ECO:0000256" key="4">
    <source>
        <dbReference type="ARBA" id="ARBA00022592"/>
    </source>
</evidence>
<evidence type="ECO:0000256" key="6">
    <source>
        <dbReference type="ARBA" id="ARBA00022989"/>
    </source>
</evidence>
<feature type="transmembrane region" description="Helical" evidence="8">
    <location>
        <begin position="270"/>
        <end position="294"/>
    </location>
</feature>
<feature type="transmembrane region" description="Helical" evidence="8">
    <location>
        <begin position="104"/>
        <end position="124"/>
    </location>
</feature>
<evidence type="ECO:0000313" key="10">
    <source>
        <dbReference type="Proteomes" id="UP001558632"/>
    </source>
</evidence>
<evidence type="ECO:0000256" key="5">
    <source>
        <dbReference type="ARBA" id="ARBA00022692"/>
    </source>
</evidence>
<evidence type="ECO:0000313" key="9">
    <source>
        <dbReference type="EMBL" id="KAL1234978.1"/>
    </source>
</evidence>
<dbReference type="Proteomes" id="UP001558632">
    <property type="component" value="Unassembled WGS sequence"/>
</dbReference>
<keyword evidence="3 8" id="KW-0813">Transport</keyword>
<feature type="transmembrane region" description="Helical" evidence="8">
    <location>
        <begin position="588"/>
        <end position="612"/>
    </location>
</feature>
<dbReference type="PANTHER" id="PTHR11101:SF80">
    <property type="entry name" value="PHOSPHATE TRANSPORTER"/>
    <property type="match status" value="1"/>
</dbReference>
<comment type="caution">
    <text evidence="9">The sequence shown here is derived from an EMBL/GenBank/DDBJ whole genome shotgun (WGS) entry which is preliminary data.</text>
</comment>
<comment type="similarity">
    <text evidence="2 8">Belongs to the inorganic phosphate transporter (PiT) (TC 2.A.20) family.</text>
</comment>
<sequence length="613" mass="66772">MKSAIFVQWEQCADDKQNKFVEQLNKKNCTLSPLSSTNQTEVPDTRVQLVALLKHLCLSHKFATLWILIVAFIIALILAYAIGANDTANNFGTSVGSKVLTLRHAYIFGTIFETLGAVLIGYNVTDTMRKGVVDINLYNNTEKQLMLGQISTLAGCGSWLLVATLLKLPVSATHSVVGATVGFSLVLRGTRGIDWIEIGRIVASWFISPLLSGFISSMLYLIIRCTVLSAKNPIKCGLISLPIWYFAVVSINLLSVFLDGSKLLHLDEVPLWGGILASIFGGLIVALLIQLFAVPRLRKALTSTDLLKQEENHAFESINPISLISYNMEAPKNNNYPFMKNQHPINGINSNSSGLNTFHSYNSGVQDGQQGNIETIFDVMSKVETCYLPKRANIYPGPQKSLEMVTSHPTSSVQAEENKSDVNIIQKLKTKMKRMLLCHIKDDFPGIGKLFSSLQVLSACFASFAHGGNDVSNAMAPLVGIWVIYRDGYVSETAETPIWLMFYGAFGMCVGFWTLGHLVIYTVGEGLTQISPASGFAIEMGAASTVLFASKLGVPISTTHCKVGSVVIVGFLRSQVEGVNWGTFRNIVLSWLVTIPVAGFISAAVIACLSLIP</sequence>
<dbReference type="InterPro" id="IPR001204">
    <property type="entry name" value="Phos_transporter"/>
</dbReference>
<feature type="transmembrane region" description="Helical" evidence="8">
    <location>
        <begin position="500"/>
        <end position="523"/>
    </location>
</feature>
<proteinExistence type="inferred from homology"/>
<keyword evidence="6 8" id="KW-1133">Transmembrane helix</keyword>
<evidence type="ECO:0000256" key="1">
    <source>
        <dbReference type="ARBA" id="ARBA00004141"/>
    </source>
</evidence>